<evidence type="ECO:0000313" key="2">
    <source>
        <dbReference type="EMBL" id="KAF9467441.1"/>
    </source>
</evidence>
<dbReference type="EMBL" id="MU150237">
    <property type="protein sequence ID" value="KAF9467441.1"/>
    <property type="molecule type" value="Genomic_DNA"/>
</dbReference>
<organism evidence="2 3">
    <name type="scientific">Collybia nuda</name>
    <dbReference type="NCBI Taxonomy" id="64659"/>
    <lineage>
        <taxon>Eukaryota</taxon>
        <taxon>Fungi</taxon>
        <taxon>Dikarya</taxon>
        <taxon>Basidiomycota</taxon>
        <taxon>Agaricomycotina</taxon>
        <taxon>Agaricomycetes</taxon>
        <taxon>Agaricomycetidae</taxon>
        <taxon>Agaricales</taxon>
        <taxon>Tricholomatineae</taxon>
        <taxon>Clitocybaceae</taxon>
        <taxon>Collybia</taxon>
    </lineage>
</organism>
<dbReference type="AlphaFoldDB" id="A0A9P5YF74"/>
<keyword evidence="1" id="KW-0812">Transmembrane</keyword>
<sequence length="88" mass="10333">MEHYLSIWDARSHMCVSCSRWPSIRITNHNTVNFEFIFWCLFFVTFFSLMFAFFLPTALSFTVVFLSPLFLNVSGPRSLFSIPPFPSH</sequence>
<comment type="caution">
    <text evidence="2">The sequence shown here is derived from an EMBL/GenBank/DDBJ whole genome shotgun (WGS) entry which is preliminary data.</text>
</comment>
<keyword evidence="1" id="KW-1133">Transmembrane helix</keyword>
<accession>A0A9P5YF74</accession>
<evidence type="ECO:0000256" key="1">
    <source>
        <dbReference type="SAM" id="Phobius"/>
    </source>
</evidence>
<keyword evidence="1" id="KW-0472">Membrane</keyword>
<feature type="transmembrane region" description="Helical" evidence="1">
    <location>
        <begin position="36"/>
        <end position="69"/>
    </location>
</feature>
<evidence type="ECO:0000313" key="3">
    <source>
        <dbReference type="Proteomes" id="UP000807353"/>
    </source>
</evidence>
<gene>
    <name evidence="2" type="ORF">BDZ94DRAFT_1039321</name>
</gene>
<protein>
    <submittedName>
        <fullName evidence="2">Uncharacterized protein</fullName>
    </submittedName>
</protein>
<name>A0A9P5YF74_9AGAR</name>
<proteinExistence type="predicted"/>
<keyword evidence="3" id="KW-1185">Reference proteome</keyword>
<reference evidence="2" key="1">
    <citation type="submission" date="2020-11" db="EMBL/GenBank/DDBJ databases">
        <authorList>
            <consortium name="DOE Joint Genome Institute"/>
            <person name="Ahrendt S."/>
            <person name="Riley R."/>
            <person name="Andreopoulos W."/>
            <person name="Labutti K."/>
            <person name="Pangilinan J."/>
            <person name="Ruiz-Duenas F.J."/>
            <person name="Barrasa J.M."/>
            <person name="Sanchez-Garcia M."/>
            <person name="Camarero S."/>
            <person name="Miyauchi S."/>
            <person name="Serrano A."/>
            <person name="Linde D."/>
            <person name="Babiker R."/>
            <person name="Drula E."/>
            <person name="Ayuso-Fernandez I."/>
            <person name="Pacheco R."/>
            <person name="Padilla G."/>
            <person name="Ferreira P."/>
            <person name="Barriuso J."/>
            <person name="Kellner H."/>
            <person name="Castanera R."/>
            <person name="Alfaro M."/>
            <person name="Ramirez L."/>
            <person name="Pisabarro A.G."/>
            <person name="Kuo A."/>
            <person name="Tritt A."/>
            <person name="Lipzen A."/>
            <person name="He G."/>
            <person name="Yan M."/>
            <person name="Ng V."/>
            <person name="Cullen D."/>
            <person name="Martin F."/>
            <person name="Rosso M.-N."/>
            <person name="Henrissat B."/>
            <person name="Hibbett D."/>
            <person name="Martinez A.T."/>
            <person name="Grigoriev I.V."/>
        </authorList>
    </citation>
    <scope>NUCLEOTIDE SEQUENCE</scope>
    <source>
        <strain evidence="2">CBS 247.69</strain>
    </source>
</reference>
<dbReference type="Proteomes" id="UP000807353">
    <property type="component" value="Unassembled WGS sequence"/>
</dbReference>